<evidence type="ECO:0000313" key="2">
    <source>
        <dbReference type="Proteomes" id="UP000324222"/>
    </source>
</evidence>
<comment type="caution">
    <text evidence="1">The sequence shown here is derived from an EMBL/GenBank/DDBJ whole genome shotgun (WGS) entry which is preliminary data.</text>
</comment>
<name>A0A5B7I505_PORTR</name>
<organism evidence="1 2">
    <name type="scientific">Portunus trituberculatus</name>
    <name type="common">Swimming crab</name>
    <name type="synonym">Neptunus trituberculatus</name>
    <dbReference type="NCBI Taxonomy" id="210409"/>
    <lineage>
        <taxon>Eukaryota</taxon>
        <taxon>Metazoa</taxon>
        <taxon>Ecdysozoa</taxon>
        <taxon>Arthropoda</taxon>
        <taxon>Crustacea</taxon>
        <taxon>Multicrustacea</taxon>
        <taxon>Malacostraca</taxon>
        <taxon>Eumalacostraca</taxon>
        <taxon>Eucarida</taxon>
        <taxon>Decapoda</taxon>
        <taxon>Pleocyemata</taxon>
        <taxon>Brachyura</taxon>
        <taxon>Eubrachyura</taxon>
        <taxon>Portunoidea</taxon>
        <taxon>Portunidae</taxon>
        <taxon>Portuninae</taxon>
        <taxon>Portunus</taxon>
    </lineage>
</organism>
<gene>
    <name evidence="1" type="ORF">E2C01_070293</name>
</gene>
<dbReference type="AlphaFoldDB" id="A0A5B7I505"/>
<proteinExistence type="predicted"/>
<accession>A0A5B7I505</accession>
<keyword evidence="2" id="KW-1185">Reference proteome</keyword>
<dbReference type="Proteomes" id="UP000324222">
    <property type="component" value="Unassembled WGS sequence"/>
</dbReference>
<evidence type="ECO:0000313" key="1">
    <source>
        <dbReference type="EMBL" id="MPC75894.1"/>
    </source>
</evidence>
<dbReference type="OrthoDB" id="6257278at2759"/>
<protein>
    <submittedName>
        <fullName evidence="1">Uncharacterized protein</fullName>
    </submittedName>
</protein>
<dbReference type="EMBL" id="VSRR010042090">
    <property type="protein sequence ID" value="MPC75894.1"/>
    <property type="molecule type" value="Genomic_DNA"/>
</dbReference>
<sequence>MSTAYKEDENAINKIICSNVTPTSAHTRLNIVILYKSRKTANFVMKTSCLPPLSPLQKVNVVYQRKCTVGDCSHLNSRYIGFATTILSKRITAHLQDGAIRRCGIKKCPTMTRREVKTCPARRTNHSLHGAT</sequence>
<reference evidence="1 2" key="1">
    <citation type="submission" date="2019-05" db="EMBL/GenBank/DDBJ databases">
        <title>Another draft genome of Portunus trituberculatus and its Hox gene families provides insights of decapod evolution.</title>
        <authorList>
            <person name="Jeong J.-H."/>
            <person name="Song I."/>
            <person name="Kim S."/>
            <person name="Choi T."/>
            <person name="Kim D."/>
            <person name="Ryu S."/>
            <person name="Kim W."/>
        </authorList>
    </citation>
    <scope>NUCLEOTIDE SEQUENCE [LARGE SCALE GENOMIC DNA]</scope>
    <source>
        <tissue evidence="1">Muscle</tissue>
    </source>
</reference>